<keyword evidence="1" id="KW-1133">Transmembrane helix</keyword>
<feature type="transmembrane region" description="Helical" evidence="1">
    <location>
        <begin position="154"/>
        <end position="176"/>
    </location>
</feature>
<keyword evidence="3" id="KW-1185">Reference proteome</keyword>
<organism evidence="2 3">
    <name type="scientific">Meyerozyma guilliermondii (strain ATCC 6260 / CBS 566 / DSM 6381 / JCM 1539 / NBRC 10279 / NRRL Y-324)</name>
    <name type="common">Yeast</name>
    <name type="synonym">Candida guilliermondii</name>
    <dbReference type="NCBI Taxonomy" id="294746"/>
    <lineage>
        <taxon>Eukaryota</taxon>
        <taxon>Fungi</taxon>
        <taxon>Dikarya</taxon>
        <taxon>Ascomycota</taxon>
        <taxon>Saccharomycotina</taxon>
        <taxon>Pichiomycetes</taxon>
        <taxon>Debaryomycetaceae</taxon>
        <taxon>Meyerozyma</taxon>
    </lineage>
</organism>
<protein>
    <submittedName>
        <fullName evidence="2">Uncharacterized protein</fullName>
    </submittedName>
</protein>
<dbReference type="InParanoid" id="A5DDH2"/>
<name>A5DDH2_PICGU</name>
<dbReference type="GeneID" id="5128049"/>
<reference evidence="2 3" key="1">
    <citation type="journal article" date="2009" name="Nature">
        <title>Evolution of pathogenicity and sexual reproduction in eight Candida genomes.</title>
        <authorList>
            <person name="Butler G."/>
            <person name="Rasmussen M.D."/>
            <person name="Lin M.F."/>
            <person name="Santos M.A."/>
            <person name="Sakthikumar S."/>
            <person name="Munro C.A."/>
            <person name="Rheinbay E."/>
            <person name="Grabherr M."/>
            <person name="Forche A."/>
            <person name="Reedy J.L."/>
            <person name="Agrafioti I."/>
            <person name="Arnaud M.B."/>
            <person name="Bates S."/>
            <person name="Brown A.J."/>
            <person name="Brunke S."/>
            <person name="Costanzo M.C."/>
            <person name="Fitzpatrick D.A."/>
            <person name="de Groot P.W."/>
            <person name="Harris D."/>
            <person name="Hoyer L.L."/>
            <person name="Hube B."/>
            <person name="Klis F.M."/>
            <person name="Kodira C."/>
            <person name="Lennard N."/>
            <person name="Logue M.E."/>
            <person name="Martin R."/>
            <person name="Neiman A.M."/>
            <person name="Nikolaou E."/>
            <person name="Quail M.A."/>
            <person name="Quinn J."/>
            <person name="Santos M.C."/>
            <person name="Schmitzberger F.F."/>
            <person name="Sherlock G."/>
            <person name="Shah P."/>
            <person name="Silverstein K.A."/>
            <person name="Skrzypek M.S."/>
            <person name="Soll D."/>
            <person name="Staggs R."/>
            <person name="Stansfield I."/>
            <person name="Stumpf M.P."/>
            <person name="Sudbery P.E."/>
            <person name="Srikantha T."/>
            <person name="Zeng Q."/>
            <person name="Berman J."/>
            <person name="Berriman M."/>
            <person name="Heitman J."/>
            <person name="Gow N.A."/>
            <person name="Lorenz M.C."/>
            <person name="Birren B.W."/>
            <person name="Kellis M."/>
            <person name="Cuomo C.A."/>
        </authorList>
    </citation>
    <scope>NUCLEOTIDE SEQUENCE [LARGE SCALE GENOMIC DNA]</scope>
    <source>
        <strain evidence="3">ATCC 6260 / CBS 566 / DSM 6381 / JCM 1539 / NBRC 10279 / NRRL Y-324</strain>
    </source>
</reference>
<dbReference type="KEGG" id="pgu:PGUG_01323"/>
<keyword evidence="1" id="KW-0812">Transmembrane</keyword>
<dbReference type="HOGENOM" id="CLU_1421896_0_0_1"/>
<evidence type="ECO:0000313" key="3">
    <source>
        <dbReference type="Proteomes" id="UP000001997"/>
    </source>
</evidence>
<accession>A5DDH2</accession>
<evidence type="ECO:0000256" key="1">
    <source>
        <dbReference type="SAM" id="Phobius"/>
    </source>
</evidence>
<dbReference type="EMBL" id="CH408156">
    <property type="protein sequence ID" value="EDK37225.2"/>
    <property type="molecule type" value="Genomic_DNA"/>
</dbReference>
<gene>
    <name evidence="2" type="ORF">PGUG_01323</name>
</gene>
<dbReference type="AlphaFoldDB" id="A5DDH2"/>
<sequence length="191" mass="21098">MRFFFSSCTSCINPPISACSTSARSSSNSRETYSITEIGTYCLSQNPSLGVRVFFPHNLIFYHPATTCNIVCIVTNKRFVHSSPALICISCAEIGGSPHVVFVCTPNIAIVRVSSCLFRVEKYRALQISTTSGVCFLNGFTIHRWPAQRLFMQAHFLCPLISLIFISLITISVISVEVFSRSANNLLVISL</sequence>
<dbReference type="Proteomes" id="UP000001997">
    <property type="component" value="Unassembled WGS sequence"/>
</dbReference>
<dbReference type="RefSeq" id="XP_001485652.2">
    <property type="nucleotide sequence ID" value="XM_001485602.1"/>
</dbReference>
<keyword evidence="1" id="KW-0472">Membrane</keyword>
<dbReference type="VEuPathDB" id="FungiDB:PGUG_01323"/>
<evidence type="ECO:0000313" key="2">
    <source>
        <dbReference type="EMBL" id="EDK37225.2"/>
    </source>
</evidence>
<proteinExistence type="predicted"/>
<dbReference type="OrthoDB" id="10551191at2759"/>